<protein>
    <recommendedName>
        <fullName evidence="6">Lipoprotein</fullName>
    </recommendedName>
</protein>
<dbReference type="PANTHER" id="PTHR30429">
    <property type="entry name" value="D-METHIONINE-BINDING LIPOPROTEIN METQ"/>
    <property type="match status" value="1"/>
</dbReference>
<comment type="caution">
    <text evidence="9">The sequence shown here is derived from an EMBL/GenBank/DDBJ whole genome shotgun (WGS) entry which is preliminary data.</text>
</comment>
<dbReference type="RefSeq" id="WP_016205644.1">
    <property type="nucleotide sequence ID" value="NZ_ASRV01000009.1"/>
</dbReference>
<evidence type="ECO:0000256" key="8">
    <source>
        <dbReference type="SAM" id="SignalP"/>
    </source>
</evidence>
<dbReference type="OrthoDB" id="9812878at2"/>
<reference evidence="9 10" key="1">
    <citation type="submission" date="2013-03" db="EMBL/GenBank/DDBJ databases">
        <title>Whole genome shotgun sequencing of Clostridium sartagoforme AAU1.</title>
        <authorList>
            <person name="Joshi C.G."/>
            <person name="Duggirala S.M."/>
            <person name="Nathani N.M."/>
            <person name="Bhatt V.D."/>
            <person name="Patel A.K."/>
            <person name="Pandya P.R."/>
            <person name="KaPatel J.A."/>
        </authorList>
    </citation>
    <scope>NUCLEOTIDE SEQUENCE [LARGE SCALE GENOMIC DNA]</scope>
    <source>
        <strain evidence="9 10">AAU1</strain>
    </source>
</reference>
<evidence type="ECO:0000256" key="1">
    <source>
        <dbReference type="ARBA" id="ARBA00004635"/>
    </source>
</evidence>
<dbReference type="Gene3D" id="3.40.190.10">
    <property type="entry name" value="Periplasmic binding protein-like II"/>
    <property type="match status" value="2"/>
</dbReference>
<evidence type="ECO:0000313" key="10">
    <source>
        <dbReference type="Proteomes" id="UP000013988"/>
    </source>
</evidence>
<proteinExistence type="inferred from homology"/>
<evidence type="ECO:0000256" key="4">
    <source>
        <dbReference type="ARBA" id="ARBA00023139"/>
    </source>
</evidence>
<feature type="chain" id="PRO_5038652172" description="Lipoprotein" evidence="8">
    <location>
        <begin position="21"/>
        <end position="276"/>
    </location>
</feature>
<evidence type="ECO:0000256" key="2">
    <source>
        <dbReference type="ARBA" id="ARBA00022729"/>
    </source>
</evidence>
<keyword evidence="3" id="KW-0472">Membrane</keyword>
<dbReference type="GO" id="GO:0016020">
    <property type="term" value="C:membrane"/>
    <property type="evidence" value="ECO:0007669"/>
    <property type="project" value="UniProtKB-SubCell"/>
</dbReference>
<dbReference type="SUPFAM" id="SSF53850">
    <property type="entry name" value="Periplasmic binding protein-like II"/>
    <property type="match status" value="1"/>
</dbReference>
<keyword evidence="2 8" id="KW-0732">Signal</keyword>
<feature type="lipid moiety-binding region" description="S-diacylglycerol cysteine" evidence="7">
    <location>
        <position position="22"/>
    </location>
</feature>
<evidence type="ECO:0000256" key="5">
    <source>
        <dbReference type="ARBA" id="ARBA00023288"/>
    </source>
</evidence>
<gene>
    <name evidence="9" type="ORF">A500_00535</name>
</gene>
<dbReference type="PROSITE" id="PS51257">
    <property type="entry name" value="PROKAR_LIPOPROTEIN"/>
    <property type="match status" value="1"/>
</dbReference>
<keyword evidence="4" id="KW-0564">Palmitate</keyword>
<comment type="subcellular location">
    <subcellularLocation>
        <location evidence="1">Membrane</location>
        <topology evidence="1">Lipid-anchor</topology>
    </subcellularLocation>
</comment>
<evidence type="ECO:0000313" key="9">
    <source>
        <dbReference type="EMBL" id="EOR28194.1"/>
    </source>
</evidence>
<dbReference type="PIRSF" id="PIRSF002854">
    <property type="entry name" value="MetQ"/>
    <property type="match status" value="1"/>
</dbReference>
<organism evidence="9 10">
    <name type="scientific">Clostridium sartagoforme AAU1</name>
    <dbReference type="NCBI Taxonomy" id="1202534"/>
    <lineage>
        <taxon>Bacteria</taxon>
        <taxon>Bacillati</taxon>
        <taxon>Bacillota</taxon>
        <taxon>Clostridia</taxon>
        <taxon>Eubacteriales</taxon>
        <taxon>Clostridiaceae</taxon>
        <taxon>Clostridium</taxon>
    </lineage>
</organism>
<feature type="signal peptide" evidence="8">
    <location>
        <begin position="1"/>
        <end position="20"/>
    </location>
</feature>
<evidence type="ECO:0000256" key="7">
    <source>
        <dbReference type="PIRSR" id="PIRSR002854-1"/>
    </source>
</evidence>
<dbReference type="PATRIC" id="fig|1202534.3.peg.106"/>
<dbReference type="AlphaFoldDB" id="R9CFR6"/>
<keyword evidence="10" id="KW-1185">Reference proteome</keyword>
<dbReference type="InterPro" id="IPR004872">
    <property type="entry name" value="Lipoprotein_NlpA"/>
</dbReference>
<comment type="similarity">
    <text evidence="6">Belongs to the nlpA lipoprotein family.</text>
</comment>
<keyword evidence="5 6" id="KW-0449">Lipoprotein</keyword>
<dbReference type="Proteomes" id="UP000013988">
    <property type="component" value="Unassembled WGS sequence"/>
</dbReference>
<evidence type="ECO:0000256" key="6">
    <source>
        <dbReference type="PIRNR" id="PIRNR002854"/>
    </source>
</evidence>
<evidence type="ECO:0000256" key="3">
    <source>
        <dbReference type="ARBA" id="ARBA00023136"/>
    </source>
</evidence>
<dbReference type="PANTHER" id="PTHR30429:SF3">
    <property type="entry name" value="LIPOPROTEIN"/>
    <property type="match status" value="1"/>
</dbReference>
<accession>R9CFR6</accession>
<dbReference type="Pfam" id="PF03180">
    <property type="entry name" value="Lipoprotein_9"/>
    <property type="match status" value="1"/>
</dbReference>
<dbReference type="EMBL" id="ASRV01000009">
    <property type="protein sequence ID" value="EOR28194.1"/>
    <property type="molecule type" value="Genomic_DNA"/>
</dbReference>
<name>R9CFR6_9CLOT</name>
<sequence>MKTRKLLNIIISGTLLLSLAGCQGAKTENTDGKNKVVKVGVVGENTDQWEPVIKNLQEEGITLELVTFSDYSQPNQALADKEIDLNSFQHYAYLNQDIKDRNLDLSVIGETIIAPLGVYSNKIKSLDELKDGDSIAIPSDATNGGRALKVLESAGVIKVNETAGYTPTLSDITQNPKNIKFVEVEAAQTPRLLADVAAALINGGHAVDAGFNPKNDSIYLEQVKEGTDNPYINIIVSRTEDKDNELYKKVVDAYRSEDVAKVIEEVYKGAYIPTWK</sequence>